<keyword evidence="5" id="KW-1185">Reference proteome</keyword>
<accession>G7JL76</accession>
<sequence length="284" mass="31264">MEQDLPLRHNLHSPTFPSDLELTRSASFSDSSATTTDNTSGDAAPFQDQSRRWTDQLHKSYLSSLEASFVNELHRSIHLRGWSFHNRADEAYKCKTLQNTPSMPRQSLALQDGCQKKIKLEKIATMLESAADSHVVAGSELGVATVDKACSLREPNTYDHGLLCKEEIHASGSSAFANRSARSCVEKQCTFHAESDCSTTEVSDQNFKDEVASSSSMPMAKRLKTDAADGSSTDQVVPFGKFQTTDVSTVSNSTPENEGHELLSQLPESFRVPKSVRPCVLMDR</sequence>
<proteinExistence type="predicted"/>
<dbReference type="Proteomes" id="UP000265566">
    <property type="component" value="Chromosome 4"/>
</dbReference>
<dbReference type="EMBL" id="PSQE01000004">
    <property type="protein sequence ID" value="RHN62194.1"/>
    <property type="molecule type" value="Genomic_DNA"/>
</dbReference>
<dbReference type="EnsemblPlants" id="AES90163">
    <property type="protein sequence ID" value="AES90163"/>
    <property type="gene ID" value="MTR_4g085990"/>
</dbReference>
<dbReference type="GO" id="GO:0009409">
    <property type="term" value="P:response to cold"/>
    <property type="evidence" value="ECO:0007669"/>
    <property type="project" value="InterPro"/>
</dbReference>
<dbReference type="EMBL" id="CM001220">
    <property type="protein sequence ID" value="AES90163.1"/>
    <property type="molecule type" value="Genomic_DNA"/>
</dbReference>
<dbReference type="STRING" id="3880.G7JL76"/>
<dbReference type="GO" id="GO:0042752">
    <property type="term" value="P:regulation of circadian rhythm"/>
    <property type="evidence" value="ECO:0007669"/>
    <property type="project" value="InterPro"/>
</dbReference>
<reference evidence="2 5" key="2">
    <citation type="journal article" date="2014" name="BMC Genomics">
        <title>An improved genome release (version Mt4.0) for the model legume Medicago truncatula.</title>
        <authorList>
            <person name="Tang H."/>
            <person name="Krishnakumar V."/>
            <person name="Bidwell S."/>
            <person name="Rosen B."/>
            <person name="Chan A."/>
            <person name="Zhou S."/>
            <person name="Gentzbittel L."/>
            <person name="Childs K.L."/>
            <person name="Yandell M."/>
            <person name="Gundlach H."/>
            <person name="Mayer K.F."/>
            <person name="Schwartz D.C."/>
            <person name="Town C.D."/>
        </authorList>
    </citation>
    <scope>GENOME REANNOTATION</scope>
    <source>
        <strain evidence="4 5">cv. Jemalong A17</strain>
    </source>
</reference>
<dbReference type="Proteomes" id="UP000002051">
    <property type="component" value="Chromosome 4"/>
</dbReference>
<reference evidence="3" key="4">
    <citation type="journal article" date="2018" name="Nat. Plants">
        <title>Whole-genome landscape of Medicago truncatula symbiotic genes.</title>
        <authorList>
            <person name="Pecrix Y."/>
            <person name="Gamas P."/>
            <person name="Carrere S."/>
        </authorList>
    </citation>
    <scope>NUCLEOTIDE SEQUENCE</scope>
    <source>
        <tissue evidence="3">Leaves</tissue>
    </source>
</reference>
<reference evidence="4" key="3">
    <citation type="submission" date="2015-04" db="UniProtKB">
        <authorList>
            <consortium name="EnsemblPlants"/>
        </authorList>
    </citation>
    <scope>IDENTIFICATION</scope>
    <source>
        <strain evidence="4">cv. Jemalong A17</strain>
    </source>
</reference>
<dbReference type="OrthoDB" id="1104553at2759"/>
<dbReference type="eggNOG" id="ENOG502S3UU">
    <property type="taxonomic scope" value="Eukaryota"/>
</dbReference>
<feature type="compositionally biased region" description="Low complexity" evidence="1">
    <location>
        <begin position="27"/>
        <end position="44"/>
    </location>
</feature>
<dbReference type="PaxDb" id="3880-AES90161"/>
<dbReference type="InterPro" id="IPR044678">
    <property type="entry name" value="COR27/28"/>
</dbReference>
<organism evidence="2 5">
    <name type="scientific">Medicago truncatula</name>
    <name type="common">Barrel medic</name>
    <name type="synonym">Medicago tribuloides</name>
    <dbReference type="NCBI Taxonomy" id="3880"/>
    <lineage>
        <taxon>Eukaryota</taxon>
        <taxon>Viridiplantae</taxon>
        <taxon>Streptophyta</taxon>
        <taxon>Embryophyta</taxon>
        <taxon>Tracheophyta</taxon>
        <taxon>Spermatophyta</taxon>
        <taxon>Magnoliopsida</taxon>
        <taxon>eudicotyledons</taxon>
        <taxon>Gunneridae</taxon>
        <taxon>Pentapetalae</taxon>
        <taxon>rosids</taxon>
        <taxon>fabids</taxon>
        <taxon>Fabales</taxon>
        <taxon>Fabaceae</taxon>
        <taxon>Papilionoideae</taxon>
        <taxon>50 kb inversion clade</taxon>
        <taxon>NPAAA clade</taxon>
        <taxon>Hologalegina</taxon>
        <taxon>IRL clade</taxon>
        <taxon>Trifolieae</taxon>
        <taxon>Medicago</taxon>
    </lineage>
</organism>
<evidence type="ECO:0000256" key="1">
    <source>
        <dbReference type="SAM" id="MobiDB-lite"/>
    </source>
</evidence>
<dbReference type="KEGG" id="mtr:11443438"/>
<evidence type="ECO:0000313" key="3">
    <source>
        <dbReference type="EMBL" id="RHN62194.1"/>
    </source>
</evidence>
<dbReference type="AlphaFoldDB" id="G7JL76"/>
<dbReference type="PANTHER" id="PTHR33676:SF17">
    <property type="entry name" value="COLD-REGULATED PROTEIN 28"/>
    <property type="match status" value="1"/>
</dbReference>
<evidence type="ECO:0000313" key="2">
    <source>
        <dbReference type="EMBL" id="AES90163.1"/>
    </source>
</evidence>
<reference evidence="2 5" key="1">
    <citation type="journal article" date="2011" name="Nature">
        <title>The Medicago genome provides insight into the evolution of rhizobial symbioses.</title>
        <authorList>
            <person name="Young N.D."/>
            <person name="Debelle F."/>
            <person name="Oldroyd G.E."/>
            <person name="Geurts R."/>
            <person name="Cannon S.B."/>
            <person name="Udvardi M.K."/>
            <person name="Benedito V.A."/>
            <person name="Mayer K.F."/>
            <person name="Gouzy J."/>
            <person name="Schoof H."/>
            <person name="Van de Peer Y."/>
            <person name="Proost S."/>
            <person name="Cook D.R."/>
            <person name="Meyers B.C."/>
            <person name="Spannagl M."/>
            <person name="Cheung F."/>
            <person name="De Mita S."/>
            <person name="Krishnakumar V."/>
            <person name="Gundlach H."/>
            <person name="Zhou S."/>
            <person name="Mudge J."/>
            <person name="Bharti A.K."/>
            <person name="Murray J.D."/>
            <person name="Naoumkina M.A."/>
            <person name="Rosen B."/>
            <person name="Silverstein K.A."/>
            <person name="Tang H."/>
            <person name="Rombauts S."/>
            <person name="Zhao P.X."/>
            <person name="Zhou P."/>
            <person name="Barbe V."/>
            <person name="Bardou P."/>
            <person name="Bechner M."/>
            <person name="Bellec A."/>
            <person name="Berger A."/>
            <person name="Berges H."/>
            <person name="Bidwell S."/>
            <person name="Bisseling T."/>
            <person name="Choisne N."/>
            <person name="Couloux A."/>
            <person name="Denny R."/>
            <person name="Deshpande S."/>
            <person name="Dai X."/>
            <person name="Doyle J.J."/>
            <person name="Dudez A.M."/>
            <person name="Farmer A.D."/>
            <person name="Fouteau S."/>
            <person name="Franken C."/>
            <person name="Gibelin C."/>
            <person name="Gish J."/>
            <person name="Goldstein S."/>
            <person name="Gonzalez A.J."/>
            <person name="Green P.J."/>
            <person name="Hallab A."/>
            <person name="Hartog M."/>
            <person name="Hua A."/>
            <person name="Humphray S.J."/>
            <person name="Jeong D.H."/>
            <person name="Jing Y."/>
            <person name="Jocker A."/>
            <person name="Kenton S.M."/>
            <person name="Kim D.J."/>
            <person name="Klee K."/>
            <person name="Lai H."/>
            <person name="Lang C."/>
            <person name="Lin S."/>
            <person name="Macmil S.L."/>
            <person name="Magdelenat G."/>
            <person name="Matthews L."/>
            <person name="McCorrison J."/>
            <person name="Monaghan E.L."/>
            <person name="Mun J.H."/>
            <person name="Najar F.Z."/>
            <person name="Nicholson C."/>
            <person name="Noirot C."/>
            <person name="O'Bleness M."/>
            <person name="Paule C.R."/>
            <person name="Poulain J."/>
            <person name="Prion F."/>
            <person name="Qin B."/>
            <person name="Qu C."/>
            <person name="Retzel E.F."/>
            <person name="Riddle C."/>
            <person name="Sallet E."/>
            <person name="Samain S."/>
            <person name="Samson N."/>
            <person name="Sanders I."/>
            <person name="Saurat O."/>
            <person name="Scarpelli C."/>
            <person name="Schiex T."/>
            <person name="Segurens B."/>
            <person name="Severin A.J."/>
            <person name="Sherrier D.J."/>
            <person name="Shi R."/>
            <person name="Sims S."/>
            <person name="Singer S.R."/>
            <person name="Sinharoy S."/>
            <person name="Sterck L."/>
            <person name="Viollet A."/>
            <person name="Wang B.B."/>
            <person name="Wang K."/>
            <person name="Wang M."/>
            <person name="Wang X."/>
            <person name="Warfsmann J."/>
            <person name="Weissenbach J."/>
            <person name="White D.D."/>
            <person name="White J.D."/>
            <person name="Wiley G.B."/>
            <person name="Wincker P."/>
            <person name="Xing Y."/>
            <person name="Yang L."/>
            <person name="Yao Z."/>
            <person name="Ying F."/>
            <person name="Zhai J."/>
            <person name="Zhou L."/>
            <person name="Zuber A."/>
            <person name="Denarie J."/>
            <person name="Dixon R.A."/>
            <person name="May G.D."/>
            <person name="Schwartz D.C."/>
            <person name="Rogers J."/>
            <person name="Quetier F."/>
            <person name="Town C.D."/>
            <person name="Roe B.A."/>
        </authorList>
    </citation>
    <scope>NUCLEOTIDE SEQUENCE [LARGE SCALE GENOMIC DNA]</scope>
    <source>
        <strain evidence="2">A17</strain>
        <strain evidence="4 5">cv. Jemalong A17</strain>
    </source>
</reference>
<protein>
    <submittedName>
        <fullName evidence="2 4">Uncharacterized protein</fullName>
    </submittedName>
</protein>
<dbReference type="PANTHER" id="PTHR33676">
    <property type="entry name" value="COLD REGULATED PROTEIN 27"/>
    <property type="match status" value="1"/>
</dbReference>
<dbReference type="Gramene" id="rna24744">
    <property type="protein sequence ID" value="RHN62194.1"/>
    <property type="gene ID" value="gene24744"/>
</dbReference>
<dbReference type="HOGENOM" id="CLU_075435_0_0_1"/>
<evidence type="ECO:0000313" key="4">
    <source>
        <dbReference type="EnsemblPlants" id="AES90163"/>
    </source>
</evidence>
<gene>
    <name evidence="4" type="primary">11443438</name>
    <name evidence="2" type="ordered locus">MTR_4g085990</name>
    <name evidence="3" type="ORF">MtrunA17_Chr4g0044801</name>
</gene>
<name>G7JL76_MEDTR</name>
<feature type="region of interest" description="Disordered" evidence="1">
    <location>
        <begin position="27"/>
        <end position="50"/>
    </location>
</feature>
<evidence type="ECO:0000313" key="5">
    <source>
        <dbReference type="Proteomes" id="UP000002051"/>
    </source>
</evidence>